<evidence type="ECO:0000256" key="1">
    <source>
        <dbReference type="SAM" id="Phobius"/>
    </source>
</evidence>
<sequence>MDLGRRRGLVVPLWSVLLAVLLLGPALGPGYVLSYDMVWVPDLALRADALGTGSGLPRAVPSDAVVAVLDEVVPGMVLQKLVLLGSLVVGGLGAARLAPRGSLVGALAAVTLWQWNPLVVERLGLGHWPVLLGYAALPWLVGAARRWREEGRMPGVLPVLVVVASLSASAGLATAAVLLVLANRKDPAQVARVAAVALLANAPWLVAGLLHAGAALGDPAGAAVFALADEGALPGPLAALGLGGAWNSEVLPGSRAGVAAWLSTGVLVLLVAAGWRGWWRRLGTREAGGLLVLWWLGWGTAVLTWAAPAAVGAVTAAVPGAGVVRDGARILVLCAPLLVGAASQGVVEARARVARAWPGPVPAVPRLLLAGVLVVWPVTLMPDVAWGLGGTPGGGLRAVSYPPSYEQAREAVESAAPGDVLVLPLSSFRAPAWNGGRTVLDPLGRYLGRDHVASDELVVSGTVVAGEDPRVQEARAALAQPDPQGRAAALARAGIGVVVVDRSAPGGEEAGAVEVAGRRLPVADDLVVVEVPGAVARQVPRAWVVATAAGWGGWLVLLLGPLLRAGQRMSHRRQQ</sequence>
<comment type="caution">
    <text evidence="2">The sequence shown here is derived from an EMBL/GenBank/DDBJ whole genome shotgun (WGS) entry which is preliminary data.</text>
</comment>
<reference evidence="2" key="1">
    <citation type="submission" date="2023-06" db="EMBL/GenBank/DDBJ databases">
        <title>Genome sequence of Nocardioides sp. SOB44.</title>
        <authorList>
            <person name="Zhang G."/>
        </authorList>
    </citation>
    <scope>NUCLEOTIDE SEQUENCE</scope>
    <source>
        <strain evidence="2">SOB44</strain>
    </source>
</reference>
<accession>A0ABT8TM19</accession>
<protein>
    <recommendedName>
        <fullName evidence="4">YfhO family protein</fullName>
    </recommendedName>
</protein>
<feature type="transmembrane region" description="Helical" evidence="1">
    <location>
        <begin position="291"/>
        <end position="318"/>
    </location>
</feature>
<gene>
    <name evidence="2" type="ORF">QWJ41_04760</name>
</gene>
<feature type="transmembrane region" description="Helical" evidence="1">
    <location>
        <begin position="542"/>
        <end position="563"/>
    </location>
</feature>
<keyword evidence="1" id="KW-0472">Membrane</keyword>
<dbReference type="RefSeq" id="WP_302706046.1">
    <property type="nucleotide sequence ID" value="NZ_JAULSC010000003.1"/>
</dbReference>
<feature type="transmembrane region" description="Helical" evidence="1">
    <location>
        <begin position="258"/>
        <end position="279"/>
    </location>
</feature>
<keyword evidence="1" id="KW-1133">Transmembrane helix</keyword>
<proteinExistence type="predicted"/>
<dbReference type="EMBL" id="JAULSC010000003">
    <property type="protein sequence ID" value="MDO3395015.1"/>
    <property type="molecule type" value="Genomic_DNA"/>
</dbReference>
<name>A0ABT8TM19_9ACTN</name>
<feature type="transmembrane region" description="Helical" evidence="1">
    <location>
        <begin position="126"/>
        <end position="144"/>
    </location>
</feature>
<feature type="transmembrane region" description="Helical" evidence="1">
    <location>
        <begin position="367"/>
        <end position="388"/>
    </location>
</feature>
<keyword evidence="3" id="KW-1185">Reference proteome</keyword>
<feature type="transmembrane region" description="Helical" evidence="1">
    <location>
        <begin position="156"/>
        <end position="181"/>
    </location>
</feature>
<organism evidence="2 3">
    <name type="scientific">Nocardioides cremeus</name>
    <dbReference type="NCBI Taxonomy" id="3058044"/>
    <lineage>
        <taxon>Bacteria</taxon>
        <taxon>Bacillati</taxon>
        <taxon>Actinomycetota</taxon>
        <taxon>Actinomycetes</taxon>
        <taxon>Propionibacteriales</taxon>
        <taxon>Nocardioidaceae</taxon>
        <taxon>Nocardioides</taxon>
    </lineage>
</organism>
<dbReference type="Proteomes" id="UP001168363">
    <property type="component" value="Unassembled WGS sequence"/>
</dbReference>
<keyword evidence="1" id="KW-0812">Transmembrane</keyword>
<feature type="transmembrane region" description="Helical" evidence="1">
    <location>
        <begin position="193"/>
        <end position="216"/>
    </location>
</feature>
<feature type="transmembrane region" description="Helical" evidence="1">
    <location>
        <begin position="77"/>
        <end position="95"/>
    </location>
</feature>
<evidence type="ECO:0000313" key="2">
    <source>
        <dbReference type="EMBL" id="MDO3395015.1"/>
    </source>
</evidence>
<evidence type="ECO:0008006" key="4">
    <source>
        <dbReference type="Google" id="ProtNLM"/>
    </source>
</evidence>
<evidence type="ECO:0000313" key="3">
    <source>
        <dbReference type="Proteomes" id="UP001168363"/>
    </source>
</evidence>
<feature type="transmembrane region" description="Helical" evidence="1">
    <location>
        <begin position="330"/>
        <end position="347"/>
    </location>
</feature>